<evidence type="ECO:0000256" key="4">
    <source>
        <dbReference type="ARBA" id="ARBA00022676"/>
    </source>
</evidence>
<feature type="domain" description="O-GlcNAc transferase C-terminal" evidence="10">
    <location>
        <begin position="750"/>
        <end position="899"/>
    </location>
</feature>
<comment type="similarity">
    <text evidence="2">Belongs to the glycosyltransferase 41 family. O-GlcNAc transferase subfamily.</text>
</comment>
<organism evidence="11 12">
    <name type="scientific">Enterobacter ludwigii</name>
    <dbReference type="NCBI Taxonomy" id="299767"/>
    <lineage>
        <taxon>Bacteria</taxon>
        <taxon>Pseudomonadati</taxon>
        <taxon>Pseudomonadota</taxon>
        <taxon>Gammaproteobacteria</taxon>
        <taxon>Enterobacterales</taxon>
        <taxon>Enterobacteriaceae</taxon>
        <taxon>Enterobacter</taxon>
        <taxon>Enterobacter cloacae complex</taxon>
    </lineage>
</organism>
<dbReference type="InterPro" id="IPR011990">
    <property type="entry name" value="TPR-like_helical_dom_sf"/>
</dbReference>
<dbReference type="Gene3D" id="1.25.40.10">
    <property type="entry name" value="Tetratricopeptide repeat domain"/>
    <property type="match status" value="1"/>
</dbReference>
<dbReference type="AlphaFoldDB" id="G8LHX5"/>
<evidence type="ECO:0000313" key="12">
    <source>
        <dbReference type="Proteomes" id="UP000007838"/>
    </source>
</evidence>
<dbReference type="CDD" id="cd02440">
    <property type="entry name" value="AdoMet_MTases"/>
    <property type="match status" value="1"/>
</dbReference>
<dbReference type="SUPFAM" id="SSF48452">
    <property type="entry name" value="TPR-like"/>
    <property type="match status" value="1"/>
</dbReference>
<feature type="domain" description="Methyltransferase" evidence="9">
    <location>
        <begin position="44"/>
        <end position="142"/>
    </location>
</feature>
<dbReference type="InterPro" id="IPR051939">
    <property type="entry name" value="Glycosyltr_41/O-GlcNAc_trsf"/>
</dbReference>
<dbReference type="SUPFAM" id="SSF53756">
    <property type="entry name" value="UDP-Glycosyltransferase/glycogen phosphorylase"/>
    <property type="match status" value="1"/>
</dbReference>
<feature type="domain" description="O-GlcNAc transferase C-terminal" evidence="10">
    <location>
        <begin position="921"/>
        <end position="1083"/>
    </location>
</feature>
<evidence type="ECO:0000313" key="11">
    <source>
        <dbReference type="EMBL" id="AEW74299.1"/>
    </source>
</evidence>
<dbReference type="SMART" id="SM00028">
    <property type="entry name" value="TPR"/>
    <property type="match status" value="4"/>
</dbReference>
<evidence type="ECO:0000256" key="5">
    <source>
        <dbReference type="ARBA" id="ARBA00022679"/>
    </source>
</evidence>
<dbReference type="PANTHER" id="PTHR44835:SF1">
    <property type="entry name" value="PROTEIN O-GLCNAC TRANSFERASE"/>
    <property type="match status" value="1"/>
</dbReference>
<evidence type="ECO:0000259" key="9">
    <source>
        <dbReference type="Pfam" id="PF13649"/>
    </source>
</evidence>
<gene>
    <name evidence="11" type="ORF">EcWSU1_02868</name>
</gene>
<dbReference type="EC" id="2.4.1.255" evidence="3"/>
<dbReference type="PANTHER" id="PTHR44835">
    <property type="entry name" value="UDP-N-ACETYLGLUCOSAMINE--PEPTIDE N-ACETYLGLUCOSAMINYLTRANSFERASE SPINDLY-RELATED"/>
    <property type="match status" value="1"/>
</dbReference>
<keyword evidence="5" id="KW-0808">Transferase</keyword>
<comment type="pathway">
    <text evidence="1">Protein modification; protein glycosylation.</text>
</comment>
<evidence type="ECO:0000256" key="1">
    <source>
        <dbReference type="ARBA" id="ARBA00004922"/>
    </source>
</evidence>
<dbReference type="KEGG" id="eec:EcWSU1_02868"/>
<keyword evidence="6" id="KW-0677">Repeat</keyword>
<evidence type="ECO:0000259" key="8">
    <source>
        <dbReference type="Pfam" id="PF10119"/>
    </source>
</evidence>
<dbReference type="InterPro" id="IPR029489">
    <property type="entry name" value="OGT/SEC/SPY_C"/>
</dbReference>
<dbReference type="Pfam" id="PF10119">
    <property type="entry name" value="MethyTransf_Reg"/>
    <property type="match status" value="1"/>
</dbReference>
<evidence type="ECO:0000259" key="10">
    <source>
        <dbReference type="Pfam" id="PF13844"/>
    </source>
</evidence>
<protein>
    <recommendedName>
        <fullName evidence="3">protein O-GlcNAc transferase</fullName>
        <ecNumber evidence="3">2.4.1.255</ecNumber>
    </recommendedName>
</protein>
<dbReference type="Gene3D" id="3.40.50.150">
    <property type="entry name" value="Vaccinia Virus protein VP39"/>
    <property type="match status" value="1"/>
</dbReference>
<keyword evidence="7" id="KW-0802">TPR repeat</keyword>
<dbReference type="HOGENOM" id="CLU_009870_0_0_6"/>
<feature type="domain" description="Methyltransferase regulatory" evidence="8">
    <location>
        <begin position="209"/>
        <end position="293"/>
    </location>
</feature>
<evidence type="ECO:0000256" key="6">
    <source>
        <dbReference type="ARBA" id="ARBA00022737"/>
    </source>
</evidence>
<dbReference type="EMBL" id="CP002886">
    <property type="protein sequence ID" value="AEW74299.1"/>
    <property type="molecule type" value="Genomic_DNA"/>
</dbReference>
<evidence type="ECO:0000256" key="7">
    <source>
        <dbReference type="ARBA" id="ARBA00022803"/>
    </source>
</evidence>
<dbReference type="InterPro" id="IPR029063">
    <property type="entry name" value="SAM-dependent_MTases_sf"/>
</dbReference>
<evidence type="ECO:0000256" key="3">
    <source>
        <dbReference type="ARBA" id="ARBA00011970"/>
    </source>
</evidence>
<dbReference type="Pfam" id="PF13649">
    <property type="entry name" value="Methyltransf_25"/>
    <property type="match status" value="1"/>
</dbReference>
<dbReference type="GO" id="GO:0097363">
    <property type="term" value="F:protein O-acetylglucosaminyltransferase activity"/>
    <property type="evidence" value="ECO:0007669"/>
    <property type="project" value="UniProtKB-EC"/>
</dbReference>
<proteinExistence type="inferred from homology"/>
<dbReference type="eggNOG" id="COG2230">
    <property type="taxonomic scope" value="Bacteria"/>
</dbReference>
<dbReference type="InterPro" id="IPR018773">
    <property type="entry name" value="MeTrfase_reg_dom_prd"/>
</dbReference>
<dbReference type="InterPro" id="IPR041698">
    <property type="entry name" value="Methyltransf_25"/>
</dbReference>
<evidence type="ECO:0000256" key="2">
    <source>
        <dbReference type="ARBA" id="ARBA00005386"/>
    </source>
</evidence>
<dbReference type="InterPro" id="IPR019734">
    <property type="entry name" value="TPR_rpt"/>
</dbReference>
<dbReference type="Pfam" id="PF13844">
    <property type="entry name" value="Glyco_transf_41"/>
    <property type="match status" value="2"/>
</dbReference>
<sequence length="1126" mass="126550">MTVRTESGKNVMTQYPNYRVSPETIHAAAVLNHLTTPLPAFARVMEIGCGSATRLIMHAWAHPESIALGIDIDEEAIVKGQKFAAELGCHNVELFAAGLGDLLAADPGELDYIIIHQTFAFLGKSEREALLTWCQAHLSANGVIAIKWSVLPGSIARTTLGEALRFHLERAEEGSDLLASARAMLSFMLLTLEEGSLKNEVLLAEEMDDNALILAYLSPSDGACTLGDFNAQAELAGLQFLGDLLPQSELGSFYSPRIEQLLGAVSDGASRTLSQQYLDYAVQREERFSLLCHLNRLSPPVHPDLNLLRNLHWAGSFMPIELDSAKAPRVFRNNNGRIMRTDNAIIIRIMELLGNAWPMSLSFEQLVLNCRAPETHEDYQETVWEALKTLFMTCADGFFWSATPGAYNAAQNDELAPVGLLPPACPANDVSIMNLWGEWVSLTPAEWNYLRFEMGHAGQTNWEHYSSLKIKGLLTGSPEAWKKQLQCFLRAGMLDVLKSQLSLLLLLSVDQQQGGMLIKSNAEPVLADPDVDAIYERANSLIQKGRSKEAREYARELMEKNPDNIHVLRCYSKTCVLTSAWDDALASLCKLMGYYFSSLDIYYDLATVLQRKREFYGSRQIVRTLLRLNNKNIDYWLSLASLHHAYGDMALAEKCCREIMRFQHPGPSSLGLTGIVLSDNHKMAEARYFMEKAVELSNYNFGYFSNLLFVMSHDASVTAETLLEKHLEYGRRAATWATESGVKLVLNNSREPQRKLRLGFVSGDLRKHPVANFLLPYWDAINREQYDLVAYSTLFLEEDDTYCHLRQSATLWRQVDAISDIELAKLIAEDGIDILFDLSGHTAYNRLPVFALRPAPIQITWIGYPGTTGLKEMDYILLSASLAQSQELEKQLVENAMFVATRKSFEPHPLSPDINPLPALRNGYITFASFNRSKKINDQVLNAWASILTGYPEARLLIGNMTDAEMISAMTKRLQQRGISRDRLLFRGLVEMDEYLAMHHEIDILLDAFPYSGGTTTHHGAWMGIPTLTLNGTTIPCQQGVEIMRSYKLEEFIASDVEDYIKKAINWRDQIPKLAEIRSAMRSRISPGADYDLNCTEHFETALRKAWGIYCRGELPRKFIISQTNF</sequence>
<dbReference type="Proteomes" id="UP000007838">
    <property type="component" value="Chromosome"/>
</dbReference>
<reference evidence="11 12" key="1">
    <citation type="journal article" date="2011" name="Stand. Genomic Sci.">
        <title>Complete genome of the onion pathogen Enterobacter cloacae EcWSU1.</title>
        <authorList>
            <person name="Humann J.L."/>
            <person name="Wildung M."/>
            <person name="Cheng C.H."/>
            <person name="Lee T."/>
            <person name="Stewart J.E."/>
            <person name="Drew J.C."/>
            <person name="Triplett E.W."/>
            <person name="Main D."/>
            <person name="Schroeder B.K."/>
        </authorList>
    </citation>
    <scope>NUCLEOTIDE SEQUENCE [LARGE SCALE GENOMIC DNA]</scope>
    <source>
        <strain evidence="11 12">EcWSU1</strain>
    </source>
</reference>
<dbReference type="eggNOG" id="COG0457">
    <property type="taxonomic scope" value="Bacteria"/>
</dbReference>
<accession>G8LHX5</accession>
<keyword evidence="4" id="KW-0328">Glycosyltransferase</keyword>
<dbReference type="Gene3D" id="3.40.50.2000">
    <property type="entry name" value="Glycogen Phosphorylase B"/>
    <property type="match status" value="1"/>
</dbReference>
<dbReference type="SUPFAM" id="SSF53335">
    <property type="entry name" value="S-adenosyl-L-methionine-dependent methyltransferases"/>
    <property type="match status" value="1"/>
</dbReference>
<name>G8LHX5_9ENTR</name>
<dbReference type="eggNOG" id="COG3914">
    <property type="taxonomic scope" value="Bacteria"/>
</dbReference>
<dbReference type="Gene3D" id="3.40.50.11380">
    <property type="match status" value="1"/>
</dbReference>